<name>A0A1H9WRA9_9BACI</name>
<feature type="domain" description="PAS" evidence="7">
    <location>
        <begin position="10"/>
        <end position="76"/>
    </location>
</feature>
<dbReference type="Gene3D" id="3.40.50.300">
    <property type="entry name" value="P-loop containing nucleotide triphosphate hydrolases"/>
    <property type="match status" value="1"/>
</dbReference>
<dbReference type="SUPFAM" id="SSF46689">
    <property type="entry name" value="Homeodomain-like"/>
    <property type="match status" value="1"/>
</dbReference>
<dbReference type="InterPro" id="IPR025943">
    <property type="entry name" value="Sigma_54_int_dom_ATP-bd_2"/>
</dbReference>
<dbReference type="PROSITE" id="PS00688">
    <property type="entry name" value="SIGMA54_INTERACT_3"/>
    <property type="match status" value="1"/>
</dbReference>
<dbReference type="Pfam" id="PF25601">
    <property type="entry name" value="AAA_lid_14"/>
    <property type="match status" value="1"/>
</dbReference>
<dbReference type="InterPro" id="IPR025662">
    <property type="entry name" value="Sigma_54_int_dom_ATP-bd_1"/>
</dbReference>
<keyword evidence="3" id="KW-0805">Transcription regulation</keyword>
<evidence type="ECO:0000256" key="5">
    <source>
        <dbReference type="ARBA" id="ARBA00023163"/>
    </source>
</evidence>
<keyword evidence="1" id="KW-0547">Nucleotide-binding</keyword>
<dbReference type="InterPro" id="IPR000014">
    <property type="entry name" value="PAS"/>
</dbReference>
<dbReference type="Gene3D" id="1.10.8.60">
    <property type="match status" value="1"/>
</dbReference>
<dbReference type="PROSITE" id="PS50112">
    <property type="entry name" value="PAS"/>
    <property type="match status" value="1"/>
</dbReference>
<dbReference type="Pfam" id="PF00158">
    <property type="entry name" value="Sigma54_activat"/>
    <property type="match status" value="1"/>
</dbReference>
<feature type="domain" description="Sigma-54 factor interaction" evidence="6">
    <location>
        <begin position="145"/>
        <end position="373"/>
    </location>
</feature>
<dbReference type="CDD" id="cd00009">
    <property type="entry name" value="AAA"/>
    <property type="match status" value="1"/>
</dbReference>
<keyword evidence="9" id="KW-1185">Reference proteome</keyword>
<dbReference type="Pfam" id="PF02954">
    <property type="entry name" value="HTH_8"/>
    <property type="match status" value="1"/>
</dbReference>
<proteinExistence type="predicted"/>
<dbReference type="Proteomes" id="UP000198571">
    <property type="component" value="Unassembled WGS sequence"/>
</dbReference>
<dbReference type="InterPro" id="IPR002197">
    <property type="entry name" value="HTH_Fis"/>
</dbReference>
<dbReference type="InterPro" id="IPR058031">
    <property type="entry name" value="AAA_lid_NorR"/>
</dbReference>
<dbReference type="Pfam" id="PF13426">
    <property type="entry name" value="PAS_9"/>
    <property type="match status" value="1"/>
</dbReference>
<evidence type="ECO:0000313" key="8">
    <source>
        <dbReference type="EMBL" id="SES36448.1"/>
    </source>
</evidence>
<dbReference type="Gene3D" id="3.30.450.20">
    <property type="entry name" value="PAS domain"/>
    <property type="match status" value="1"/>
</dbReference>
<dbReference type="PROSITE" id="PS00675">
    <property type="entry name" value="SIGMA54_INTERACT_1"/>
    <property type="match status" value="1"/>
</dbReference>
<organism evidence="8 9">
    <name type="scientific">Salipaludibacillus aurantiacus</name>
    <dbReference type="NCBI Taxonomy" id="1601833"/>
    <lineage>
        <taxon>Bacteria</taxon>
        <taxon>Bacillati</taxon>
        <taxon>Bacillota</taxon>
        <taxon>Bacilli</taxon>
        <taxon>Bacillales</taxon>
        <taxon>Bacillaceae</taxon>
    </lineage>
</organism>
<dbReference type="GO" id="GO:0043565">
    <property type="term" value="F:sequence-specific DNA binding"/>
    <property type="evidence" value="ECO:0007669"/>
    <property type="project" value="InterPro"/>
</dbReference>
<dbReference type="PRINTS" id="PR01590">
    <property type="entry name" value="HTHFIS"/>
</dbReference>
<keyword evidence="5" id="KW-0804">Transcription</keyword>
<evidence type="ECO:0000256" key="1">
    <source>
        <dbReference type="ARBA" id="ARBA00022741"/>
    </source>
</evidence>
<gene>
    <name evidence="8" type="ORF">SAMN05518684_11941</name>
</gene>
<dbReference type="NCBIfam" id="TIGR00229">
    <property type="entry name" value="sensory_box"/>
    <property type="match status" value="1"/>
</dbReference>
<evidence type="ECO:0000256" key="2">
    <source>
        <dbReference type="ARBA" id="ARBA00022840"/>
    </source>
</evidence>
<dbReference type="EMBL" id="FOGT01000019">
    <property type="protein sequence ID" value="SES36448.1"/>
    <property type="molecule type" value="Genomic_DNA"/>
</dbReference>
<dbReference type="Gene3D" id="1.10.10.60">
    <property type="entry name" value="Homeodomain-like"/>
    <property type="match status" value="1"/>
</dbReference>
<dbReference type="InterPro" id="IPR027417">
    <property type="entry name" value="P-loop_NTPase"/>
</dbReference>
<dbReference type="STRING" id="1601833.SAMN05518684_11941"/>
<dbReference type="RefSeq" id="WP_093055107.1">
    <property type="nucleotide sequence ID" value="NZ_FOGT01000019.1"/>
</dbReference>
<evidence type="ECO:0000256" key="4">
    <source>
        <dbReference type="ARBA" id="ARBA00023125"/>
    </source>
</evidence>
<dbReference type="OrthoDB" id="9771372at2"/>
<protein>
    <submittedName>
        <fullName evidence="8">Arginine utilization regulatory protein</fullName>
    </submittedName>
</protein>
<dbReference type="SMART" id="SM00382">
    <property type="entry name" value="AAA"/>
    <property type="match status" value="1"/>
</dbReference>
<dbReference type="SUPFAM" id="SSF52540">
    <property type="entry name" value="P-loop containing nucleoside triphosphate hydrolases"/>
    <property type="match status" value="1"/>
</dbReference>
<evidence type="ECO:0000313" key="9">
    <source>
        <dbReference type="Proteomes" id="UP000198571"/>
    </source>
</evidence>
<dbReference type="PANTHER" id="PTHR32071">
    <property type="entry name" value="TRANSCRIPTIONAL REGULATORY PROTEIN"/>
    <property type="match status" value="1"/>
</dbReference>
<reference evidence="9" key="1">
    <citation type="submission" date="2016-10" db="EMBL/GenBank/DDBJ databases">
        <authorList>
            <person name="Varghese N."/>
            <person name="Submissions S."/>
        </authorList>
    </citation>
    <scope>NUCLEOTIDE SEQUENCE [LARGE SCALE GENOMIC DNA]</scope>
    <source>
        <strain evidence="9">S9</strain>
    </source>
</reference>
<evidence type="ECO:0000256" key="3">
    <source>
        <dbReference type="ARBA" id="ARBA00023015"/>
    </source>
</evidence>
<evidence type="ECO:0000259" key="6">
    <source>
        <dbReference type="PROSITE" id="PS50045"/>
    </source>
</evidence>
<dbReference type="FunFam" id="3.40.50.300:FF:000006">
    <property type="entry name" value="DNA-binding transcriptional regulator NtrC"/>
    <property type="match status" value="1"/>
</dbReference>
<dbReference type="SUPFAM" id="SSF55785">
    <property type="entry name" value="PYP-like sensor domain (PAS domain)"/>
    <property type="match status" value="1"/>
</dbReference>
<dbReference type="GO" id="GO:0006355">
    <property type="term" value="P:regulation of DNA-templated transcription"/>
    <property type="evidence" value="ECO:0007669"/>
    <property type="project" value="InterPro"/>
</dbReference>
<dbReference type="InterPro" id="IPR025944">
    <property type="entry name" value="Sigma_54_int_dom_CS"/>
</dbReference>
<dbReference type="GO" id="GO:0005524">
    <property type="term" value="F:ATP binding"/>
    <property type="evidence" value="ECO:0007669"/>
    <property type="project" value="UniProtKB-KW"/>
</dbReference>
<dbReference type="InterPro" id="IPR035965">
    <property type="entry name" value="PAS-like_dom_sf"/>
</dbReference>
<dbReference type="AlphaFoldDB" id="A0A1H9WRA9"/>
<keyword evidence="2" id="KW-0067">ATP-binding</keyword>
<sequence>MAETLSAPALPSVYRQLLDAIDIGIHVINHEGKSIIYNRKMSEIEDMEKEDVLHKNIMDIFLFNKEEESRLLQALNHGEVHHNAKQVYFNFKGQEITTINDTFPLIYEGKRIGAVEIAKDITRLERLTRENARDKQDARFTFDQIIGDSNAIREVVENARRATRTTSSVLISGETGTGKELFAQSIHNGSERASKPFISQNCAALPDSLIEGILFGSVKGAFTGAADHPGLFEQADGGTLMLDEINSLSAPLQAKLLRALQEKSIRRIGDTKNRSVDVRIIATINEDPAVSLEKNRLREDLYYRLSVVSILVPPLRQRKEDIPVLANHFVNKYNKRFQLNVPGIAKGVQQLFQEYDWPGNVRELEHMVEGAMNLIYYDERIDYTHLPVHVRNKFPSYNDISHAPEALVVPNAPPTKPLQEYMEEVEKVYIEQILKRHSGNVTQAADELGLSRQSLQYRLRKYRLNIRHS</sequence>
<dbReference type="InterPro" id="IPR002078">
    <property type="entry name" value="Sigma_54_int"/>
</dbReference>
<evidence type="ECO:0000259" key="7">
    <source>
        <dbReference type="PROSITE" id="PS50112"/>
    </source>
</evidence>
<dbReference type="InterPro" id="IPR003593">
    <property type="entry name" value="AAA+_ATPase"/>
</dbReference>
<dbReference type="InterPro" id="IPR009057">
    <property type="entry name" value="Homeodomain-like_sf"/>
</dbReference>
<dbReference type="PROSITE" id="PS00676">
    <property type="entry name" value="SIGMA54_INTERACT_2"/>
    <property type="match status" value="1"/>
</dbReference>
<dbReference type="PANTHER" id="PTHR32071:SF74">
    <property type="entry name" value="TRANSCRIPTIONAL ACTIVATOR ROCR"/>
    <property type="match status" value="1"/>
</dbReference>
<accession>A0A1H9WRA9</accession>
<dbReference type="PROSITE" id="PS50045">
    <property type="entry name" value="SIGMA54_INTERACT_4"/>
    <property type="match status" value="1"/>
</dbReference>
<keyword evidence="4" id="KW-0238">DNA-binding</keyword>